<evidence type="ECO:0000313" key="3">
    <source>
        <dbReference type="Proteomes" id="UP001596417"/>
    </source>
</evidence>
<name>A0ABD5YQD4_9EURY</name>
<comment type="caution">
    <text evidence="2">The sequence shown here is derived from an EMBL/GenBank/DDBJ whole genome shotgun (WGS) entry which is preliminary data.</text>
</comment>
<dbReference type="EMBL" id="JBHTAX010000001">
    <property type="protein sequence ID" value="MFC7190316.1"/>
    <property type="molecule type" value="Genomic_DNA"/>
</dbReference>
<dbReference type="PANTHER" id="PTHR30388">
    <property type="entry name" value="ALDEHYDE OXIDOREDUCTASE MOLYBDENUM COFACTOR ASSEMBLY PROTEIN"/>
    <property type="match status" value="1"/>
</dbReference>
<reference evidence="2 3" key="1">
    <citation type="journal article" date="2019" name="Int. J. Syst. Evol. Microbiol.">
        <title>The Global Catalogue of Microorganisms (GCM) 10K type strain sequencing project: providing services to taxonomists for standard genome sequencing and annotation.</title>
        <authorList>
            <consortium name="The Broad Institute Genomics Platform"/>
            <consortium name="The Broad Institute Genome Sequencing Center for Infectious Disease"/>
            <person name="Wu L."/>
            <person name="Ma J."/>
        </authorList>
    </citation>
    <scope>NUCLEOTIDE SEQUENCE [LARGE SCALE GENOMIC DNA]</scope>
    <source>
        <strain evidence="2 3">RDMS1</strain>
    </source>
</reference>
<dbReference type="AlphaFoldDB" id="A0ABD5YQD4"/>
<evidence type="ECO:0000313" key="2">
    <source>
        <dbReference type="EMBL" id="MFC7190316.1"/>
    </source>
</evidence>
<organism evidence="2 3">
    <name type="scientific">Halocatena marina</name>
    <dbReference type="NCBI Taxonomy" id="2934937"/>
    <lineage>
        <taxon>Archaea</taxon>
        <taxon>Methanobacteriati</taxon>
        <taxon>Methanobacteriota</taxon>
        <taxon>Stenosarchaea group</taxon>
        <taxon>Halobacteria</taxon>
        <taxon>Halobacteriales</taxon>
        <taxon>Natronomonadaceae</taxon>
        <taxon>Halocatena</taxon>
    </lineage>
</organism>
<feature type="domain" description="XdhC- CoxI" evidence="1">
    <location>
        <begin position="49"/>
        <end position="115"/>
    </location>
</feature>
<dbReference type="InterPro" id="IPR003777">
    <property type="entry name" value="XdhC_CoxI"/>
</dbReference>
<accession>A0ABD5YQD4</accession>
<evidence type="ECO:0000259" key="1">
    <source>
        <dbReference type="Pfam" id="PF02625"/>
    </source>
</evidence>
<protein>
    <submittedName>
        <fullName evidence="2">XdhC family protein</fullName>
    </submittedName>
</protein>
<dbReference type="Proteomes" id="UP001596417">
    <property type="component" value="Unassembled WGS sequence"/>
</dbReference>
<dbReference type="RefSeq" id="WP_390205553.1">
    <property type="nucleotide sequence ID" value="NZ_JBHTAX010000001.1"/>
</dbReference>
<dbReference type="InterPro" id="IPR052698">
    <property type="entry name" value="MoCofactor_Util/Proc"/>
</dbReference>
<proteinExistence type="predicted"/>
<dbReference type="Pfam" id="PF02625">
    <property type="entry name" value="XdhC_CoxI"/>
    <property type="match status" value="1"/>
</dbReference>
<sequence length="274" mass="29145">MIGTIAVHEAGGGRERVITHHELVLLRTMSASNWSVPETEVLAAAREVLEADRPAALATVVDVRGSAYRRPGAKMIIPEDGGGIGSVTAGCLEEDVRSLATDVLAAGEPRVETFDLMGDDDVWGLGVGCNGVIDILIEPLSEQYRPVLSAFAAGNNIAVCTVLDSTDRAQSIQDGAVYLGDRAYCEPAPATFDRVSGAWPDWLVRAVREPAETLASRGKAETVTVERKASDGSENTEHATVFIDGVAAPPELFVFGTGHDVEPVCELRKMRTFA</sequence>
<gene>
    <name evidence="2" type="ORF">ACFQL7_10940</name>
</gene>
<dbReference type="PANTHER" id="PTHR30388:SF4">
    <property type="entry name" value="MOLYBDENUM COFACTOR INSERTION CHAPERONE PAOD"/>
    <property type="match status" value="1"/>
</dbReference>
<keyword evidence="3" id="KW-1185">Reference proteome</keyword>